<keyword evidence="3" id="KW-1185">Reference proteome</keyword>
<evidence type="ECO:0000259" key="1">
    <source>
        <dbReference type="Pfam" id="PF01841"/>
    </source>
</evidence>
<reference evidence="2" key="1">
    <citation type="journal article" date="2014" name="Int. J. Syst. Evol. Microbiol.">
        <title>Complete genome sequence of Corynebacterium casei LMG S-19264T (=DSM 44701T), isolated from a smear-ripened cheese.</title>
        <authorList>
            <consortium name="US DOE Joint Genome Institute (JGI-PGF)"/>
            <person name="Walter F."/>
            <person name="Albersmeier A."/>
            <person name="Kalinowski J."/>
            <person name="Ruckert C."/>
        </authorList>
    </citation>
    <scope>NUCLEOTIDE SEQUENCE</scope>
    <source>
        <strain evidence="2">VKM Ac-2007</strain>
    </source>
</reference>
<name>A0A9W6I9J3_9ACTN</name>
<comment type="caution">
    <text evidence="2">The sequence shown here is derived from an EMBL/GenBank/DDBJ whole genome shotgun (WGS) entry which is preliminary data.</text>
</comment>
<gene>
    <name evidence="2" type="ORF">GCM10017600_75300</name>
</gene>
<dbReference type="InterPro" id="IPR038765">
    <property type="entry name" value="Papain-like_cys_pep_sf"/>
</dbReference>
<accession>A0A9W6I9J3</accession>
<organism evidence="2 3">
    <name type="scientific">Streptosporangium carneum</name>
    <dbReference type="NCBI Taxonomy" id="47481"/>
    <lineage>
        <taxon>Bacteria</taxon>
        <taxon>Bacillati</taxon>
        <taxon>Actinomycetota</taxon>
        <taxon>Actinomycetes</taxon>
        <taxon>Streptosporangiales</taxon>
        <taxon>Streptosporangiaceae</taxon>
        <taxon>Streptosporangium</taxon>
    </lineage>
</organism>
<feature type="domain" description="Transglutaminase-like" evidence="1">
    <location>
        <begin position="81"/>
        <end position="156"/>
    </location>
</feature>
<reference evidence="2" key="2">
    <citation type="submission" date="2023-01" db="EMBL/GenBank/DDBJ databases">
        <authorList>
            <person name="Sun Q."/>
            <person name="Evtushenko L."/>
        </authorList>
    </citation>
    <scope>NUCLEOTIDE SEQUENCE</scope>
    <source>
        <strain evidence="2">VKM Ac-2007</strain>
    </source>
</reference>
<dbReference type="Pfam" id="PF01841">
    <property type="entry name" value="Transglut_core"/>
    <property type="match status" value="1"/>
</dbReference>
<sequence>MVSVTSSLLTPCGRTRPRTRAGAVPVLGETAPTRILDWGHPRVSALVGRVTSRNPEGPLDLLRIAHGVIARTVRPVYSVKDLRPVSETLRRGRGSCSQRLAVLEAVARASGVPTRVRGLLVDGAMWYPRFPRLRLLVPDRVVLAWPEFRLADGWLQASELFGGLDDLSRAPGGGFANDGGETLFEALSRTAVDWDGVTSPPGACSVCDLSARVLTDLGRHRSRDALFAEHGQTLCWAARTLAEPLLGRWSAGADLPR</sequence>
<evidence type="ECO:0000313" key="3">
    <source>
        <dbReference type="Proteomes" id="UP001143474"/>
    </source>
</evidence>
<evidence type="ECO:0000313" key="2">
    <source>
        <dbReference type="EMBL" id="GLK14118.1"/>
    </source>
</evidence>
<dbReference type="EMBL" id="BSEV01000028">
    <property type="protein sequence ID" value="GLK14118.1"/>
    <property type="molecule type" value="Genomic_DNA"/>
</dbReference>
<dbReference type="SUPFAM" id="SSF54001">
    <property type="entry name" value="Cysteine proteinases"/>
    <property type="match status" value="1"/>
</dbReference>
<dbReference type="AlphaFoldDB" id="A0A9W6I9J3"/>
<dbReference type="Proteomes" id="UP001143474">
    <property type="component" value="Unassembled WGS sequence"/>
</dbReference>
<proteinExistence type="predicted"/>
<protein>
    <recommendedName>
        <fullName evidence="1">Transglutaminase-like domain-containing protein</fullName>
    </recommendedName>
</protein>
<dbReference type="InterPro" id="IPR002931">
    <property type="entry name" value="Transglutaminase-like"/>
</dbReference>